<dbReference type="CDD" id="cd17319">
    <property type="entry name" value="MFS_ExuT_GudP_like"/>
    <property type="match status" value="1"/>
</dbReference>
<keyword evidence="2 5" id="KW-0812">Transmembrane</keyword>
<feature type="transmembrane region" description="Helical" evidence="5">
    <location>
        <begin position="321"/>
        <end position="344"/>
    </location>
</feature>
<keyword evidence="3 5" id="KW-1133">Transmembrane helix</keyword>
<dbReference type="PANTHER" id="PTHR23508">
    <property type="entry name" value="CARBOXYLIC ACID TRANSPORTER PROTEIN HOMOLOG"/>
    <property type="match status" value="1"/>
</dbReference>
<feature type="transmembrane region" description="Helical" evidence="5">
    <location>
        <begin position="297"/>
        <end position="315"/>
    </location>
</feature>
<dbReference type="InterPro" id="IPR011701">
    <property type="entry name" value="MFS"/>
</dbReference>
<feature type="transmembrane region" description="Helical" evidence="5">
    <location>
        <begin position="176"/>
        <end position="194"/>
    </location>
</feature>
<feature type="transmembrane region" description="Helical" evidence="5">
    <location>
        <begin position="148"/>
        <end position="170"/>
    </location>
</feature>
<dbReference type="Pfam" id="PF07690">
    <property type="entry name" value="MFS_1"/>
    <property type="match status" value="1"/>
</dbReference>
<dbReference type="Proteomes" id="UP000317039">
    <property type="component" value="Chromosome"/>
</dbReference>
<feature type="transmembrane region" description="Helical" evidence="5">
    <location>
        <begin position="88"/>
        <end position="109"/>
    </location>
</feature>
<evidence type="ECO:0000256" key="4">
    <source>
        <dbReference type="ARBA" id="ARBA00023136"/>
    </source>
</evidence>
<protein>
    <submittedName>
        <fullName evidence="7">MFS transporter</fullName>
    </submittedName>
</protein>
<feature type="transmembrane region" description="Helical" evidence="5">
    <location>
        <begin position="228"/>
        <end position="246"/>
    </location>
</feature>
<feature type="transmembrane region" description="Helical" evidence="5">
    <location>
        <begin position="380"/>
        <end position="404"/>
    </location>
</feature>
<feature type="transmembrane region" description="Helical" evidence="5">
    <location>
        <begin position="60"/>
        <end position="81"/>
    </location>
</feature>
<dbReference type="Gene3D" id="1.20.1250.20">
    <property type="entry name" value="MFS general substrate transporter like domains"/>
    <property type="match status" value="2"/>
</dbReference>
<dbReference type="GO" id="GO:0005886">
    <property type="term" value="C:plasma membrane"/>
    <property type="evidence" value="ECO:0007669"/>
    <property type="project" value="UniProtKB-SubCell"/>
</dbReference>
<dbReference type="PROSITE" id="PS50850">
    <property type="entry name" value="MFS"/>
    <property type="match status" value="1"/>
</dbReference>
<gene>
    <name evidence="7" type="ORF">FOH10_04620</name>
</gene>
<feature type="transmembrane region" description="Helical" evidence="5">
    <location>
        <begin position="266"/>
        <end position="285"/>
    </location>
</feature>
<evidence type="ECO:0000313" key="7">
    <source>
        <dbReference type="EMBL" id="QDP78124.1"/>
    </source>
</evidence>
<reference evidence="7 8" key="1">
    <citation type="submission" date="2019-07" db="EMBL/GenBank/DDBJ databases">
        <title>Complete Genome Sequence and Methylome Analysis of Nocardia otitidis-caviarum NEB252.</title>
        <authorList>
            <person name="Fomenkov A."/>
            <person name="Anton B.P."/>
            <person name="Vincze T."/>
            <person name="Roberts R.J."/>
        </authorList>
    </citation>
    <scope>NUCLEOTIDE SEQUENCE [LARGE SCALE GENOMIC DNA]</scope>
    <source>
        <strain evidence="7 8">NEB252</strain>
    </source>
</reference>
<comment type="subcellular location">
    <subcellularLocation>
        <location evidence="1">Cell membrane</location>
        <topology evidence="1">Multi-pass membrane protein</topology>
    </subcellularLocation>
</comment>
<keyword evidence="4 5" id="KW-0472">Membrane</keyword>
<evidence type="ECO:0000259" key="6">
    <source>
        <dbReference type="PROSITE" id="PS50850"/>
    </source>
</evidence>
<dbReference type="GO" id="GO:0046943">
    <property type="term" value="F:carboxylic acid transmembrane transporter activity"/>
    <property type="evidence" value="ECO:0007669"/>
    <property type="project" value="TreeGrafter"/>
</dbReference>
<dbReference type="PANTHER" id="PTHR23508:SF10">
    <property type="entry name" value="CARBOXYLIC ACID TRANSPORTER PROTEIN HOMOLOG"/>
    <property type="match status" value="1"/>
</dbReference>
<evidence type="ECO:0000256" key="2">
    <source>
        <dbReference type="ARBA" id="ARBA00022692"/>
    </source>
</evidence>
<dbReference type="KEGG" id="nod:FOH10_04620"/>
<name>A0A516NGU4_9NOCA</name>
<feature type="domain" description="Major facilitator superfamily (MFS) profile" evidence="6">
    <location>
        <begin position="24"/>
        <end position="409"/>
    </location>
</feature>
<dbReference type="EMBL" id="CP041695">
    <property type="protein sequence ID" value="QDP78124.1"/>
    <property type="molecule type" value="Genomic_DNA"/>
</dbReference>
<dbReference type="AlphaFoldDB" id="A0A516NGU4"/>
<feature type="transmembrane region" description="Helical" evidence="5">
    <location>
        <begin position="351"/>
        <end position="374"/>
    </location>
</feature>
<evidence type="ECO:0000256" key="5">
    <source>
        <dbReference type="SAM" id="Phobius"/>
    </source>
</evidence>
<dbReference type="InterPro" id="IPR036259">
    <property type="entry name" value="MFS_trans_sf"/>
</dbReference>
<evidence type="ECO:0000256" key="1">
    <source>
        <dbReference type="ARBA" id="ARBA00004651"/>
    </source>
</evidence>
<organism evidence="7 8">
    <name type="scientific">Nocardia otitidiscaviarum</name>
    <dbReference type="NCBI Taxonomy" id="1823"/>
    <lineage>
        <taxon>Bacteria</taxon>
        <taxon>Bacillati</taxon>
        <taxon>Actinomycetota</taxon>
        <taxon>Actinomycetes</taxon>
        <taxon>Mycobacteriales</taxon>
        <taxon>Nocardiaceae</taxon>
        <taxon>Nocardia</taxon>
    </lineage>
</organism>
<accession>A0A516NGU4</accession>
<dbReference type="InterPro" id="IPR020846">
    <property type="entry name" value="MFS_dom"/>
</dbReference>
<evidence type="ECO:0000313" key="8">
    <source>
        <dbReference type="Proteomes" id="UP000317039"/>
    </source>
</evidence>
<evidence type="ECO:0000256" key="3">
    <source>
        <dbReference type="ARBA" id="ARBA00022989"/>
    </source>
</evidence>
<proteinExistence type="predicted"/>
<feature type="transmembrane region" description="Helical" evidence="5">
    <location>
        <begin position="115"/>
        <end position="136"/>
    </location>
</feature>
<sequence length="428" mass="44827">MTHCDSTATPRGGPTGLLRTTRITVLLLSAAWIADYIDRIVINFALPAIGDDLNLDHTQLGMVVSVFFLAYAGMQIPAGLLADRYGALTMGTIGLLAWSVFTGLTAVAWSFSTLLAMRFLFGLVQGVFPPAALKALSERSLPEQRTTASGWTNASNAVGTLLAALVAAILLPTVGWRIMFALISLLGVAVLLAWRRWMPDPLPEAVAAPDARPVRDDRLRRLVMRSPALLGFAVIFFGYDAIVWGLSAWMPTYLHDEYGVSTSTAALIGLPATVFAAVGTVAGARLSDRIGGRPRRIVIPAMIGTAALAVALPYAGSVLVFVIAATVLGTVASLCYMPAFAVPLRALPTELLGSATAVIIFGGQLAGVVTPLLFGAVTDHVSYTAAFATLTLGPVLAIAAAAVVPQTADAFRALLPQPPAPEPKETLA</sequence>
<dbReference type="SUPFAM" id="SSF103473">
    <property type="entry name" value="MFS general substrate transporter"/>
    <property type="match status" value="1"/>
</dbReference>